<reference evidence="1" key="2">
    <citation type="submission" date="2021-04" db="EMBL/GenBank/DDBJ databases">
        <authorList>
            <person name="Gilroy R."/>
        </authorList>
    </citation>
    <scope>NUCLEOTIDE SEQUENCE</scope>
    <source>
        <strain evidence="1">ChiHjej12B11-1927</strain>
    </source>
</reference>
<reference evidence="1" key="1">
    <citation type="journal article" date="2021" name="PeerJ">
        <title>Extensive microbial diversity within the chicken gut microbiome revealed by metagenomics and culture.</title>
        <authorList>
            <person name="Gilroy R."/>
            <person name="Ravi A."/>
            <person name="Getino M."/>
            <person name="Pursley I."/>
            <person name="Horton D.L."/>
            <person name="Alikhan N.F."/>
            <person name="Baker D."/>
            <person name="Gharbi K."/>
            <person name="Hall N."/>
            <person name="Watson M."/>
            <person name="Adriaenssens E.M."/>
            <person name="Foster-Nyarko E."/>
            <person name="Jarju S."/>
            <person name="Secka A."/>
            <person name="Antonio M."/>
            <person name="Oren A."/>
            <person name="Chaudhuri R.R."/>
            <person name="La Ragione R."/>
            <person name="Hildebrand F."/>
            <person name="Pallen M.J."/>
        </authorList>
    </citation>
    <scope>NUCLEOTIDE SEQUENCE</scope>
    <source>
        <strain evidence="1">ChiHjej12B11-1927</strain>
    </source>
</reference>
<protein>
    <submittedName>
        <fullName evidence="1">Uncharacterized protein</fullName>
    </submittedName>
</protein>
<proteinExistence type="predicted"/>
<evidence type="ECO:0000313" key="1">
    <source>
        <dbReference type="EMBL" id="HIX39058.1"/>
    </source>
</evidence>
<dbReference type="EMBL" id="DXFG01000333">
    <property type="protein sequence ID" value="HIX39058.1"/>
    <property type="molecule type" value="Genomic_DNA"/>
</dbReference>
<gene>
    <name evidence="1" type="ORF">H9738_14535</name>
</gene>
<accession>A0A9D1VQF3</accession>
<sequence>MTLAKRLLFKCKVPDINPRYCLNEVAHYLDLTQMKELKIPDGYQQVLYREDKTFLLQQGETYTVYDAGTGETGGVFTLDSQPQDIIVLSPDTYVAQEFGNSRIFIHDREVSSEDSIEYAPVYPSPYPVILSGKVLDPYDESYVIDPEGDLAMQADHEILYADKSCYMYYENEQFVIQPLTENATRR</sequence>
<organism evidence="1 2">
    <name type="scientific">Candidatus Blautia pullistercoris</name>
    <dbReference type="NCBI Taxonomy" id="2838499"/>
    <lineage>
        <taxon>Bacteria</taxon>
        <taxon>Bacillati</taxon>
        <taxon>Bacillota</taxon>
        <taxon>Clostridia</taxon>
        <taxon>Lachnospirales</taxon>
        <taxon>Lachnospiraceae</taxon>
        <taxon>Blautia</taxon>
    </lineage>
</organism>
<comment type="caution">
    <text evidence="1">The sequence shown here is derived from an EMBL/GenBank/DDBJ whole genome shotgun (WGS) entry which is preliminary data.</text>
</comment>
<name>A0A9D1VQF3_9FIRM</name>
<dbReference type="Proteomes" id="UP000824230">
    <property type="component" value="Unassembled WGS sequence"/>
</dbReference>
<dbReference type="AlphaFoldDB" id="A0A9D1VQF3"/>
<evidence type="ECO:0000313" key="2">
    <source>
        <dbReference type="Proteomes" id="UP000824230"/>
    </source>
</evidence>